<gene>
    <name evidence="1" type="ORF">L873DRAFT_1817656</name>
</gene>
<name>A0A3N4J290_9PEZI</name>
<keyword evidence="2" id="KW-1185">Reference proteome</keyword>
<evidence type="ECO:0000313" key="2">
    <source>
        <dbReference type="Proteomes" id="UP000276215"/>
    </source>
</evidence>
<dbReference type="Proteomes" id="UP000276215">
    <property type="component" value="Unassembled WGS sequence"/>
</dbReference>
<dbReference type="EMBL" id="ML120473">
    <property type="protein sequence ID" value="RPA92453.1"/>
    <property type="molecule type" value="Genomic_DNA"/>
</dbReference>
<dbReference type="AlphaFoldDB" id="A0A3N4J290"/>
<sequence length="81" mass="9180">HTHTQPTILFDPPPLSFPPNCYLSTFTIMLDEHKITECMLLNKLKELSKEYWVNAEVSLQFLVVLLGLCGFATGSNNNQLI</sequence>
<accession>A0A3N4J290</accession>
<organism evidence="1 2">
    <name type="scientific">Choiromyces venosus 120613-1</name>
    <dbReference type="NCBI Taxonomy" id="1336337"/>
    <lineage>
        <taxon>Eukaryota</taxon>
        <taxon>Fungi</taxon>
        <taxon>Dikarya</taxon>
        <taxon>Ascomycota</taxon>
        <taxon>Pezizomycotina</taxon>
        <taxon>Pezizomycetes</taxon>
        <taxon>Pezizales</taxon>
        <taxon>Tuberaceae</taxon>
        <taxon>Choiromyces</taxon>
    </lineage>
</organism>
<feature type="non-terminal residue" evidence="1">
    <location>
        <position position="1"/>
    </location>
</feature>
<reference evidence="1 2" key="1">
    <citation type="journal article" date="2018" name="Nat. Ecol. Evol.">
        <title>Pezizomycetes genomes reveal the molecular basis of ectomycorrhizal truffle lifestyle.</title>
        <authorList>
            <person name="Murat C."/>
            <person name="Payen T."/>
            <person name="Noel B."/>
            <person name="Kuo A."/>
            <person name="Morin E."/>
            <person name="Chen J."/>
            <person name="Kohler A."/>
            <person name="Krizsan K."/>
            <person name="Balestrini R."/>
            <person name="Da Silva C."/>
            <person name="Montanini B."/>
            <person name="Hainaut M."/>
            <person name="Levati E."/>
            <person name="Barry K.W."/>
            <person name="Belfiori B."/>
            <person name="Cichocki N."/>
            <person name="Clum A."/>
            <person name="Dockter R.B."/>
            <person name="Fauchery L."/>
            <person name="Guy J."/>
            <person name="Iotti M."/>
            <person name="Le Tacon F."/>
            <person name="Lindquist E.A."/>
            <person name="Lipzen A."/>
            <person name="Malagnac F."/>
            <person name="Mello A."/>
            <person name="Molinier V."/>
            <person name="Miyauchi S."/>
            <person name="Poulain J."/>
            <person name="Riccioni C."/>
            <person name="Rubini A."/>
            <person name="Sitrit Y."/>
            <person name="Splivallo R."/>
            <person name="Traeger S."/>
            <person name="Wang M."/>
            <person name="Zifcakova L."/>
            <person name="Wipf D."/>
            <person name="Zambonelli A."/>
            <person name="Paolocci F."/>
            <person name="Nowrousian M."/>
            <person name="Ottonello S."/>
            <person name="Baldrian P."/>
            <person name="Spatafora J.W."/>
            <person name="Henrissat B."/>
            <person name="Nagy L.G."/>
            <person name="Aury J.M."/>
            <person name="Wincker P."/>
            <person name="Grigoriev I.V."/>
            <person name="Bonfante P."/>
            <person name="Martin F.M."/>
        </authorList>
    </citation>
    <scope>NUCLEOTIDE SEQUENCE [LARGE SCALE GENOMIC DNA]</scope>
    <source>
        <strain evidence="1 2">120613-1</strain>
    </source>
</reference>
<proteinExistence type="predicted"/>
<evidence type="ECO:0000313" key="1">
    <source>
        <dbReference type="EMBL" id="RPA92453.1"/>
    </source>
</evidence>
<protein>
    <submittedName>
        <fullName evidence="1">Uncharacterized protein</fullName>
    </submittedName>
</protein>